<dbReference type="Pfam" id="PF19577">
    <property type="entry name" value="DcaP"/>
    <property type="match status" value="1"/>
</dbReference>
<sequence length="435" mass="49323">MNKITSFMKWRRLSQYFIIINCCLLSFQTLAQEKKEDLVGVKGAITPQQMNARQLVGQELIDDAFPNSIPIFGSKSRIKFGGYVKMDYIQDFNYIGSAYEFESATIPIAGTPDSYLKGQSMFHAKETRFNVDFRTVVKGLRSGKEMPLQIFIEFDFFEDNPSLFRQPRLRHAYGVFGNILAGQTWSINADLSALPGIIDFGGGDGTYGDRVVQIRWTDNITKNLTYTVGMEGPKSAIDNPYELDGIARSNMPTFAGNVRWSINKFSHMQLGADFFQHHWQGGQYGPTKKAYGYGINLTGRFVLDKKERNALMFGASTGKGVGHRILFLEFSPSDGVISDNQLELLNAHQAYIGYNHYWTKSLNTTVAAYYAKLNTVDYQLDETTQHGGTFHANLVWMPYKNVSFGMEYIHGLHVVKDGRYGQANRLQFMTRFRIP</sequence>
<dbReference type="SUPFAM" id="SSF56935">
    <property type="entry name" value="Porins"/>
    <property type="match status" value="1"/>
</dbReference>
<dbReference type="InterPro" id="IPR045748">
    <property type="entry name" value="DcaP"/>
</dbReference>
<dbReference type="Proteomes" id="UP000576082">
    <property type="component" value="Unassembled WGS sequence"/>
</dbReference>
<accession>A0A7X9P2E7</accession>
<proteinExistence type="predicted"/>
<reference evidence="2 3" key="1">
    <citation type="submission" date="2020-04" db="EMBL/GenBank/DDBJ databases">
        <title>Flammeovirga sp. SR4, a novel species isolated from seawater.</title>
        <authorList>
            <person name="Wang X."/>
        </authorList>
    </citation>
    <scope>NUCLEOTIDE SEQUENCE [LARGE SCALE GENOMIC DNA]</scope>
    <source>
        <strain evidence="2 3">ATCC 23126</strain>
    </source>
</reference>
<organism evidence="2 3">
    <name type="scientific">Flammeovirga aprica JL-4</name>
    <dbReference type="NCBI Taxonomy" id="694437"/>
    <lineage>
        <taxon>Bacteria</taxon>
        <taxon>Pseudomonadati</taxon>
        <taxon>Bacteroidota</taxon>
        <taxon>Cytophagia</taxon>
        <taxon>Cytophagales</taxon>
        <taxon>Flammeovirgaceae</taxon>
        <taxon>Flammeovirga</taxon>
    </lineage>
</organism>
<keyword evidence="3" id="KW-1185">Reference proteome</keyword>
<dbReference type="EMBL" id="JABANE010000008">
    <property type="protein sequence ID" value="NME67167.1"/>
    <property type="molecule type" value="Genomic_DNA"/>
</dbReference>
<name>A0A7X9P2E7_9BACT</name>
<protein>
    <recommendedName>
        <fullName evidence="4">Porin</fullName>
    </recommendedName>
</protein>
<evidence type="ECO:0008006" key="4">
    <source>
        <dbReference type="Google" id="ProtNLM"/>
    </source>
</evidence>
<comment type="caution">
    <text evidence="2">The sequence shown here is derived from an EMBL/GenBank/DDBJ whole genome shotgun (WGS) entry which is preliminary data.</text>
</comment>
<gene>
    <name evidence="2" type="ORF">HHU12_04230</name>
</gene>
<evidence type="ECO:0000313" key="2">
    <source>
        <dbReference type="EMBL" id="NME67167.1"/>
    </source>
</evidence>
<feature type="signal peptide" evidence="1">
    <location>
        <begin position="1"/>
        <end position="31"/>
    </location>
</feature>
<dbReference type="AlphaFoldDB" id="A0A7X9P2E7"/>
<keyword evidence="1" id="KW-0732">Signal</keyword>
<dbReference type="RefSeq" id="WP_169655317.1">
    <property type="nucleotide sequence ID" value="NZ_JABANE010000008.1"/>
</dbReference>
<evidence type="ECO:0000256" key="1">
    <source>
        <dbReference type="SAM" id="SignalP"/>
    </source>
</evidence>
<feature type="chain" id="PRO_5030603738" description="Porin" evidence="1">
    <location>
        <begin position="32"/>
        <end position="435"/>
    </location>
</feature>
<evidence type="ECO:0000313" key="3">
    <source>
        <dbReference type="Proteomes" id="UP000576082"/>
    </source>
</evidence>